<proteinExistence type="predicted"/>
<gene>
    <name evidence="1" type="ORF">CGI_10004389</name>
</gene>
<evidence type="ECO:0000313" key="1">
    <source>
        <dbReference type="EMBL" id="EKC27386.1"/>
    </source>
</evidence>
<protein>
    <submittedName>
        <fullName evidence="1">Uncharacterized protein</fullName>
    </submittedName>
</protein>
<dbReference type="AlphaFoldDB" id="K1R0W7"/>
<accession>K1R0W7</accession>
<name>K1R0W7_MAGGI</name>
<sequence>MLVLDFEQHNIQLFQSLLEAVAPDLECRSKSRDTNVLSTVWLLSNDESYRGVADSFISVIGNTSQHFLVRF</sequence>
<dbReference type="EMBL" id="JH816136">
    <property type="protein sequence ID" value="EKC27386.1"/>
    <property type="molecule type" value="Genomic_DNA"/>
</dbReference>
<organism evidence="1">
    <name type="scientific">Magallana gigas</name>
    <name type="common">Pacific oyster</name>
    <name type="synonym">Crassostrea gigas</name>
    <dbReference type="NCBI Taxonomy" id="29159"/>
    <lineage>
        <taxon>Eukaryota</taxon>
        <taxon>Metazoa</taxon>
        <taxon>Spiralia</taxon>
        <taxon>Lophotrochozoa</taxon>
        <taxon>Mollusca</taxon>
        <taxon>Bivalvia</taxon>
        <taxon>Autobranchia</taxon>
        <taxon>Pteriomorphia</taxon>
        <taxon>Ostreida</taxon>
        <taxon>Ostreoidea</taxon>
        <taxon>Ostreidae</taxon>
        <taxon>Magallana</taxon>
    </lineage>
</organism>
<dbReference type="HOGENOM" id="CLU_2742502_0_0_1"/>
<dbReference type="InParanoid" id="K1R0W7"/>
<reference evidence="1" key="1">
    <citation type="journal article" date="2012" name="Nature">
        <title>The oyster genome reveals stress adaptation and complexity of shell formation.</title>
        <authorList>
            <person name="Zhang G."/>
            <person name="Fang X."/>
            <person name="Guo X."/>
            <person name="Li L."/>
            <person name="Luo R."/>
            <person name="Xu F."/>
            <person name="Yang P."/>
            <person name="Zhang L."/>
            <person name="Wang X."/>
            <person name="Qi H."/>
            <person name="Xiong Z."/>
            <person name="Que H."/>
            <person name="Xie Y."/>
            <person name="Holland P.W."/>
            <person name="Paps J."/>
            <person name="Zhu Y."/>
            <person name="Wu F."/>
            <person name="Chen Y."/>
            <person name="Wang J."/>
            <person name="Peng C."/>
            <person name="Meng J."/>
            <person name="Yang L."/>
            <person name="Liu J."/>
            <person name="Wen B."/>
            <person name="Zhang N."/>
            <person name="Huang Z."/>
            <person name="Zhu Q."/>
            <person name="Feng Y."/>
            <person name="Mount A."/>
            <person name="Hedgecock D."/>
            <person name="Xu Z."/>
            <person name="Liu Y."/>
            <person name="Domazet-Loso T."/>
            <person name="Du Y."/>
            <person name="Sun X."/>
            <person name="Zhang S."/>
            <person name="Liu B."/>
            <person name="Cheng P."/>
            <person name="Jiang X."/>
            <person name="Li J."/>
            <person name="Fan D."/>
            <person name="Wang W."/>
            <person name="Fu W."/>
            <person name="Wang T."/>
            <person name="Wang B."/>
            <person name="Zhang J."/>
            <person name="Peng Z."/>
            <person name="Li Y."/>
            <person name="Li N."/>
            <person name="Wang J."/>
            <person name="Chen M."/>
            <person name="He Y."/>
            <person name="Tan F."/>
            <person name="Song X."/>
            <person name="Zheng Q."/>
            <person name="Huang R."/>
            <person name="Yang H."/>
            <person name="Du X."/>
            <person name="Chen L."/>
            <person name="Yang M."/>
            <person name="Gaffney P.M."/>
            <person name="Wang S."/>
            <person name="Luo L."/>
            <person name="She Z."/>
            <person name="Ming Y."/>
            <person name="Huang W."/>
            <person name="Zhang S."/>
            <person name="Huang B."/>
            <person name="Zhang Y."/>
            <person name="Qu T."/>
            <person name="Ni P."/>
            <person name="Miao G."/>
            <person name="Wang J."/>
            <person name="Wang Q."/>
            <person name="Steinberg C.E."/>
            <person name="Wang H."/>
            <person name="Li N."/>
            <person name="Qian L."/>
            <person name="Zhang G."/>
            <person name="Li Y."/>
            <person name="Yang H."/>
            <person name="Liu X."/>
            <person name="Wang J."/>
            <person name="Yin Y."/>
            <person name="Wang J."/>
        </authorList>
    </citation>
    <scope>NUCLEOTIDE SEQUENCE [LARGE SCALE GENOMIC DNA]</scope>
    <source>
        <strain evidence="1">05x7-T-G4-1.051#20</strain>
    </source>
</reference>